<sequence length="126" mass="14140">MSASDSEPDELLTRRASAKTSVKMSVEDGDTDAFSSVLLLAVLREMSPAWPQQQHYRARHGSQDSLFRPQTFLGGALDPPLPLRYFSTECPPCCLRDHEEYTVTEGMTFKTVILERKCISRSQGND</sequence>
<dbReference type="AlphaFoldDB" id="A0A4Z2G9Q9"/>
<feature type="region of interest" description="Disordered" evidence="1">
    <location>
        <begin position="1"/>
        <end position="25"/>
    </location>
</feature>
<comment type="caution">
    <text evidence="2">The sequence shown here is derived from an EMBL/GenBank/DDBJ whole genome shotgun (WGS) entry which is preliminary data.</text>
</comment>
<accession>A0A4Z2G9Q9</accession>
<dbReference type="EMBL" id="SRLO01000635">
    <property type="protein sequence ID" value="TNN49950.1"/>
    <property type="molecule type" value="Genomic_DNA"/>
</dbReference>
<feature type="compositionally biased region" description="Acidic residues" evidence="1">
    <location>
        <begin position="1"/>
        <end position="10"/>
    </location>
</feature>
<gene>
    <name evidence="2" type="ORF">EYF80_039828</name>
</gene>
<name>A0A4Z2G9Q9_9TELE</name>
<proteinExistence type="predicted"/>
<evidence type="ECO:0000256" key="1">
    <source>
        <dbReference type="SAM" id="MobiDB-lite"/>
    </source>
</evidence>
<reference evidence="2 3" key="1">
    <citation type="submission" date="2019-03" db="EMBL/GenBank/DDBJ databases">
        <title>First draft genome of Liparis tanakae, snailfish: a comprehensive survey of snailfish specific genes.</title>
        <authorList>
            <person name="Kim W."/>
            <person name="Song I."/>
            <person name="Jeong J.-H."/>
            <person name="Kim D."/>
            <person name="Kim S."/>
            <person name="Ryu S."/>
            <person name="Song J.Y."/>
            <person name="Lee S.K."/>
        </authorList>
    </citation>
    <scope>NUCLEOTIDE SEQUENCE [LARGE SCALE GENOMIC DNA]</scope>
    <source>
        <tissue evidence="2">Muscle</tissue>
    </source>
</reference>
<keyword evidence="3" id="KW-1185">Reference proteome</keyword>
<evidence type="ECO:0000313" key="2">
    <source>
        <dbReference type="EMBL" id="TNN49950.1"/>
    </source>
</evidence>
<dbReference type="Proteomes" id="UP000314294">
    <property type="component" value="Unassembled WGS sequence"/>
</dbReference>
<organism evidence="2 3">
    <name type="scientific">Liparis tanakae</name>
    <name type="common">Tanaka's snailfish</name>
    <dbReference type="NCBI Taxonomy" id="230148"/>
    <lineage>
        <taxon>Eukaryota</taxon>
        <taxon>Metazoa</taxon>
        <taxon>Chordata</taxon>
        <taxon>Craniata</taxon>
        <taxon>Vertebrata</taxon>
        <taxon>Euteleostomi</taxon>
        <taxon>Actinopterygii</taxon>
        <taxon>Neopterygii</taxon>
        <taxon>Teleostei</taxon>
        <taxon>Neoteleostei</taxon>
        <taxon>Acanthomorphata</taxon>
        <taxon>Eupercaria</taxon>
        <taxon>Perciformes</taxon>
        <taxon>Cottioidei</taxon>
        <taxon>Cottales</taxon>
        <taxon>Liparidae</taxon>
        <taxon>Liparis</taxon>
    </lineage>
</organism>
<protein>
    <submittedName>
        <fullName evidence="2">Uncharacterized protein</fullName>
    </submittedName>
</protein>
<evidence type="ECO:0000313" key="3">
    <source>
        <dbReference type="Proteomes" id="UP000314294"/>
    </source>
</evidence>